<gene>
    <name evidence="1" type="ORF">skT53_30240</name>
</gene>
<dbReference type="Proteomes" id="UP000593802">
    <property type="component" value="Chromosome"/>
</dbReference>
<keyword evidence="2" id="KW-1185">Reference proteome</keyword>
<proteinExistence type="predicted"/>
<dbReference type="RefSeq" id="WP_200758668.1">
    <property type="nucleotide sequence ID" value="NZ_AP023366.1"/>
</dbReference>
<reference evidence="1 2" key="1">
    <citation type="submission" date="2020-08" db="EMBL/GenBank/DDBJ databases">
        <title>Complete Genome Sequence of Effusibacillus dendaii Strain skT53, Isolated from Farmland soil.</title>
        <authorList>
            <person name="Konishi T."/>
            <person name="Kawasaki H."/>
        </authorList>
    </citation>
    <scope>NUCLEOTIDE SEQUENCE [LARGE SCALE GENOMIC DNA]</scope>
    <source>
        <strain evidence="2">skT53</strain>
    </source>
</reference>
<evidence type="ECO:0000313" key="1">
    <source>
        <dbReference type="EMBL" id="BCJ88039.1"/>
    </source>
</evidence>
<dbReference type="KEGG" id="eff:skT53_30240"/>
<name>A0A7I8DGD8_9BACL</name>
<accession>A0A7I8DGD8</accession>
<evidence type="ECO:0000313" key="2">
    <source>
        <dbReference type="Proteomes" id="UP000593802"/>
    </source>
</evidence>
<dbReference type="EMBL" id="AP023366">
    <property type="protein sequence ID" value="BCJ88039.1"/>
    <property type="molecule type" value="Genomic_DNA"/>
</dbReference>
<protein>
    <submittedName>
        <fullName evidence="1">Uncharacterized protein</fullName>
    </submittedName>
</protein>
<organism evidence="1 2">
    <name type="scientific">Effusibacillus dendaii</name>
    <dbReference type="NCBI Taxonomy" id="2743772"/>
    <lineage>
        <taxon>Bacteria</taxon>
        <taxon>Bacillati</taxon>
        <taxon>Bacillota</taxon>
        <taxon>Bacilli</taxon>
        <taxon>Bacillales</taxon>
        <taxon>Alicyclobacillaceae</taxon>
        <taxon>Effusibacillus</taxon>
    </lineage>
</organism>
<sequence>MNACKLVLVTTKSLLESLPELSNEVPVLLARRTVQLSKLEQIMDLAPGTRCLFVSNSIHTVNDTVELLNRLGFDHLHFIPYVPNSDIQLPEKDQIDVAITHGLKELVPAAIEKIIDLETRPLDLTTIFDIARLLKLPMEKHTYILPNFSGTSSD</sequence>
<dbReference type="AlphaFoldDB" id="A0A7I8DGD8"/>